<reference evidence="7" key="1">
    <citation type="submission" date="2025-08" db="UniProtKB">
        <authorList>
            <consortium name="Ensembl"/>
        </authorList>
    </citation>
    <scope>IDENTIFICATION</scope>
</reference>
<keyword evidence="8" id="KW-1185">Reference proteome</keyword>
<comment type="subcellular location">
    <subcellularLocation>
        <location evidence="1">Membrane</location>
        <topology evidence="1">Multi-pass membrane protein</topology>
    </subcellularLocation>
</comment>
<organism evidence="7 8">
    <name type="scientific">Leptobrachium leishanense</name>
    <name type="common">Leishan spiny toad</name>
    <dbReference type="NCBI Taxonomy" id="445787"/>
    <lineage>
        <taxon>Eukaryota</taxon>
        <taxon>Metazoa</taxon>
        <taxon>Chordata</taxon>
        <taxon>Craniata</taxon>
        <taxon>Vertebrata</taxon>
        <taxon>Euteleostomi</taxon>
        <taxon>Amphibia</taxon>
        <taxon>Batrachia</taxon>
        <taxon>Anura</taxon>
        <taxon>Pelobatoidea</taxon>
        <taxon>Megophryidae</taxon>
        <taxon>Leptobrachium</taxon>
    </lineage>
</organism>
<feature type="transmembrane region" description="Helical" evidence="6">
    <location>
        <begin position="214"/>
        <end position="235"/>
    </location>
</feature>
<reference evidence="7" key="2">
    <citation type="submission" date="2025-09" db="UniProtKB">
        <authorList>
            <consortium name="Ensembl"/>
        </authorList>
    </citation>
    <scope>IDENTIFICATION</scope>
</reference>
<feature type="transmembrane region" description="Helical" evidence="6">
    <location>
        <begin position="301"/>
        <end position="324"/>
    </location>
</feature>
<feature type="transmembrane region" description="Helical" evidence="6">
    <location>
        <begin position="105"/>
        <end position="126"/>
    </location>
</feature>
<comment type="similarity">
    <text evidence="2">Belongs to the major facilitator superfamily.</text>
</comment>
<feature type="transmembrane region" description="Helical" evidence="6">
    <location>
        <begin position="460"/>
        <end position="483"/>
    </location>
</feature>
<evidence type="ECO:0000256" key="5">
    <source>
        <dbReference type="ARBA" id="ARBA00023136"/>
    </source>
</evidence>
<feature type="transmembrane region" description="Helical" evidence="6">
    <location>
        <begin position="373"/>
        <end position="391"/>
    </location>
</feature>
<dbReference type="PANTHER" id="PTHR23121">
    <property type="entry name" value="SODIUM-DEPENDENT GLUCOSE TRANSPORTER 1"/>
    <property type="match status" value="1"/>
</dbReference>
<evidence type="ECO:0000313" key="7">
    <source>
        <dbReference type="Ensembl" id="ENSLLEP00000001529.1"/>
    </source>
</evidence>
<evidence type="ECO:0000313" key="8">
    <source>
        <dbReference type="Proteomes" id="UP000694569"/>
    </source>
</evidence>
<name>A0A8C5LQ64_9ANUR</name>
<evidence type="ECO:0000256" key="3">
    <source>
        <dbReference type="ARBA" id="ARBA00022692"/>
    </source>
</evidence>
<dbReference type="Gene3D" id="1.20.1250.20">
    <property type="entry name" value="MFS general substrate transporter like domains"/>
    <property type="match status" value="2"/>
</dbReference>
<dbReference type="CDD" id="cd17453">
    <property type="entry name" value="MFS_MFSD4A"/>
    <property type="match status" value="1"/>
</dbReference>
<dbReference type="PANTHER" id="PTHR23121:SF10">
    <property type="entry name" value="MAJOR FACILITATOR SUPERFAMILY DOMAIN-CONTAINING PROTEIN 4A"/>
    <property type="match status" value="1"/>
</dbReference>
<proteinExistence type="inferred from homology"/>
<feature type="transmembrane region" description="Helical" evidence="6">
    <location>
        <begin position="432"/>
        <end position="454"/>
    </location>
</feature>
<feature type="transmembrane region" description="Helical" evidence="6">
    <location>
        <begin position="344"/>
        <end position="361"/>
    </location>
</feature>
<dbReference type="InterPro" id="IPR036259">
    <property type="entry name" value="MFS_trans_sf"/>
</dbReference>
<dbReference type="GeneTree" id="ENSGT00530000063320"/>
<dbReference type="Ensembl" id="ENSLLET00000001606.1">
    <property type="protein sequence ID" value="ENSLLEP00000001529.1"/>
    <property type="gene ID" value="ENSLLEG00000001009.1"/>
</dbReference>
<evidence type="ECO:0000256" key="6">
    <source>
        <dbReference type="SAM" id="Phobius"/>
    </source>
</evidence>
<feature type="transmembrane region" description="Helical" evidence="6">
    <location>
        <begin position="397"/>
        <end position="420"/>
    </location>
</feature>
<dbReference type="OrthoDB" id="413079at2759"/>
<evidence type="ECO:0000256" key="2">
    <source>
        <dbReference type="ARBA" id="ARBA00008335"/>
    </source>
</evidence>
<protein>
    <submittedName>
        <fullName evidence="7">Major facilitator superfamily domain containing 4A</fullName>
    </submittedName>
</protein>
<feature type="transmembrane region" description="Helical" evidence="6">
    <location>
        <begin position="21"/>
        <end position="40"/>
    </location>
</feature>
<dbReference type="GO" id="GO:0016020">
    <property type="term" value="C:membrane"/>
    <property type="evidence" value="ECO:0007669"/>
    <property type="project" value="UniProtKB-SubCell"/>
</dbReference>
<sequence>MWWDERLLSIFRKNLQPTLTYWSVFFSFGLCIAFLGPTLLDLRCQTHSSLQEITWVFFSQQFCILVGSCLAGVFKKTLKLCLFILFLSSLVISLVFAIIPFCDHVGILAMVMAIAGLAMGCIDTISNMQLVKIYQQDSALFLQVLHFFVGFGALLSPLIADPFLSDTNCIQSNMTQNGSHNLEHIRNSLVPHNPGNVSHYVLPLQGSTVTRVSYAFWIMAAINLPVPIAVFLLMYKKGMVSCCTYQKGSLLSSDELAMETQKGVEESDNRVLEAYAEQQDEAGHETQQTCCQNEMIRNAPYTFFAIHAFAALVLFTSDGIVGEYSGFVYSYAVEHPLDLAHKTAGYLPSLFWAFITLGRLISIPVSYKLAPGSMLFINLTGVVATFLFLILSQDSMIGLFIGTSLLGLFLSSVFPSMLAYTEGILNYKGCATTILVTGAGMGEMVLQFLVGTVIQTQGSYSFLVCGVSFASLAFTFFIILYVVDSMQHKASQDTSCKAPELGQEVDPYQP</sequence>
<dbReference type="FunFam" id="1.20.1250.20:FF:000200">
    <property type="entry name" value="Major facilitator superfamily domain-containing protein 4A"/>
    <property type="match status" value="1"/>
</dbReference>
<evidence type="ECO:0000256" key="4">
    <source>
        <dbReference type="ARBA" id="ARBA00022989"/>
    </source>
</evidence>
<evidence type="ECO:0000256" key="1">
    <source>
        <dbReference type="ARBA" id="ARBA00004141"/>
    </source>
</evidence>
<feature type="transmembrane region" description="Helical" evidence="6">
    <location>
        <begin position="52"/>
        <end position="73"/>
    </location>
</feature>
<dbReference type="AlphaFoldDB" id="A0A8C5LQ64"/>
<accession>A0A8C5LQ64</accession>
<gene>
    <name evidence="7" type="primary">MFSD4A</name>
</gene>
<feature type="transmembrane region" description="Helical" evidence="6">
    <location>
        <begin position="80"/>
        <end position="99"/>
    </location>
</feature>
<feature type="transmembrane region" description="Helical" evidence="6">
    <location>
        <begin position="138"/>
        <end position="159"/>
    </location>
</feature>
<keyword evidence="3 6" id="KW-0812">Transmembrane</keyword>
<keyword evidence="4 6" id="KW-1133">Transmembrane helix</keyword>
<dbReference type="Proteomes" id="UP000694569">
    <property type="component" value="Unplaced"/>
</dbReference>
<keyword evidence="5 6" id="KW-0472">Membrane</keyword>
<dbReference type="SUPFAM" id="SSF103473">
    <property type="entry name" value="MFS general substrate transporter"/>
    <property type="match status" value="1"/>
</dbReference>